<keyword evidence="2" id="KW-0507">mRNA processing</keyword>
<dbReference type="InterPro" id="IPR050374">
    <property type="entry name" value="RRT5_SRSF_SR"/>
</dbReference>
<dbReference type="InterPro" id="IPR012677">
    <property type="entry name" value="Nucleotide-bd_a/b_plait_sf"/>
</dbReference>
<comment type="subcellular location">
    <subcellularLocation>
        <location evidence="1">Nucleus</location>
    </subcellularLocation>
</comment>
<evidence type="ECO:0000256" key="2">
    <source>
        <dbReference type="ARBA" id="ARBA00022664"/>
    </source>
</evidence>
<feature type="region of interest" description="Disordered" evidence="7">
    <location>
        <begin position="161"/>
        <end position="226"/>
    </location>
</feature>
<dbReference type="GeneID" id="94346051"/>
<evidence type="ECO:0000313" key="10">
    <source>
        <dbReference type="Proteomes" id="UP000294530"/>
    </source>
</evidence>
<dbReference type="PANTHER" id="PTHR23003">
    <property type="entry name" value="RNA RECOGNITION MOTIF RRM DOMAIN CONTAINING PROTEIN"/>
    <property type="match status" value="1"/>
</dbReference>
<dbReference type="Pfam" id="PF00076">
    <property type="entry name" value="RRM_1"/>
    <property type="match status" value="2"/>
</dbReference>
<dbReference type="GO" id="GO:0003729">
    <property type="term" value="F:mRNA binding"/>
    <property type="evidence" value="ECO:0007669"/>
    <property type="project" value="TreeGrafter"/>
</dbReference>
<dbReference type="CDD" id="cd12339">
    <property type="entry name" value="RRM2_SRSF1_4_like"/>
    <property type="match status" value="1"/>
</dbReference>
<sequence length="226" mass="26086">MARVYVGNLPENVRERDLTDRFERFGALVSINIKFPVRPPPFAHMNMKKMQVMHTRVICFFAHLVASNLMCQWEKSSTFAGSRIRVEISRGTTEPRPRGTQYRVKITGLPDAMSWQDLKDFLRKGGDVVHSDVDHRGSGTASFATPDEMRRAIRKLDGADVNGERVRIRQADVGRHSRSPSHSKSRSPPRRSSRHPSRSRSRSLSRSPRRYSSRPRRRDHLRSRSR</sequence>
<keyword evidence="3" id="KW-0677">Repeat</keyword>
<dbReference type="Proteomes" id="UP000294530">
    <property type="component" value="Unassembled WGS sequence"/>
</dbReference>
<dbReference type="KEGG" id="blac:94346051"/>
<dbReference type="GO" id="GO:0005737">
    <property type="term" value="C:cytoplasm"/>
    <property type="evidence" value="ECO:0007669"/>
    <property type="project" value="TreeGrafter"/>
</dbReference>
<dbReference type="Gene3D" id="3.30.70.330">
    <property type="match status" value="2"/>
</dbReference>
<accession>A0A976IEX6</accession>
<comment type="caution">
    <text evidence="9">The sequence shown here is derived from an EMBL/GenBank/DDBJ whole genome shotgun (WGS) entry which is preliminary data.</text>
</comment>
<feature type="domain" description="RRM" evidence="8">
    <location>
        <begin position="102"/>
        <end position="173"/>
    </location>
</feature>
<dbReference type="OrthoDB" id="1099063at2759"/>
<name>A0A976IEX6_BRELC</name>
<dbReference type="AlphaFoldDB" id="A0A976IEX6"/>
<evidence type="ECO:0000259" key="8">
    <source>
        <dbReference type="PROSITE" id="PS50102"/>
    </source>
</evidence>
<keyword evidence="10" id="KW-1185">Reference proteome</keyword>
<keyword evidence="5" id="KW-0539">Nucleus</keyword>
<evidence type="ECO:0000256" key="6">
    <source>
        <dbReference type="PROSITE-ProRule" id="PRU00176"/>
    </source>
</evidence>
<dbReference type="PROSITE" id="PS50102">
    <property type="entry name" value="RRM"/>
    <property type="match status" value="2"/>
</dbReference>
<protein>
    <recommendedName>
        <fullName evidence="8">RRM domain-containing protein</fullName>
    </recommendedName>
</protein>
<feature type="compositionally biased region" description="Basic residues" evidence="7">
    <location>
        <begin position="176"/>
        <end position="226"/>
    </location>
</feature>
<evidence type="ECO:0000313" key="9">
    <source>
        <dbReference type="EMBL" id="TDH69194.1"/>
    </source>
</evidence>
<gene>
    <name evidence="9" type="ORF">CCR75_002282</name>
</gene>
<dbReference type="InterPro" id="IPR035979">
    <property type="entry name" value="RBD_domain_sf"/>
</dbReference>
<dbReference type="EMBL" id="SHOA02000005">
    <property type="protein sequence ID" value="TDH69194.1"/>
    <property type="molecule type" value="Genomic_DNA"/>
</dbReference>
<reference evidence="9 10" key="1">
    <citation type="journal article" date="2021" name="Genome Biol.">
        <title>AFLAP: assembly-free linkage analysis pipeline using k-mers from genome sequencing data.</title>
        <authorList>
            <person name="Fletcher K."/>
            <person name="Zhang L."/>
            <person name="Gil J."/>
            <person name="Han R."/>
            <person name="Cavanaugh K."/>
            <person name="Michelmore R."/>
        </authorList>
    </citation>
    <scope>NUCLEOTIDE SEQUENCE [LARGE SCALE GENOMIC DNA]</scope>
    <source>
        <strain evidence="9 10">SF5</strain>
    </source>
</reference>
<evidence type="ECO:0000256" key="1">
    <source>
        <dbReference type="ARBA" id="ARBA00004123"/>
    </source>
</evidence>
<dbReference type="InterPro" id="IPR000504">
    <property type="entry name" value="RRM_dom"/>
</dbReference>
<proteinExistence type="predicted"/>
<evidence type="ECO:0000256" key="7">
    <source>
        <dbReference type="SAM" id="MobiDB-lite"/>
    </source>
</evidence>
<dbReference type="SUPFAM" id="SSF54928">
    <property type="entry name" value="RNA-binding domain, RBD"/>
    <property type="match status" value="1"/>
</dbReference>
<dbReference type="GO" id="GO:0006397">
    <property type="term" value="P:mRNA processing"/>
    <property type="evidence" value="ECO:0007669"/>
    <property type="project" value="UniProtKB-KW"/>
</dbReference>
<organism evidence="9 10">
    <name type="scientific">Bremia lactucae</name>
    <name type="common">Lettuce downy mildew</name>
    <dbReference type="NCBI Taxonomy" id="4779"/>
    <lineage>
        <taxon>Eukaryota</taxon>
        <taxon>Sar</taxon>
        <taxon>Stramenopiles</taxon>
        <taxon>Oomycota</taxon>
        <taxon>Peronosporomycetes</taxon>
        <taxon>Peronosporales</taxon>
        <taxon>Peronosporaceae</taxon>
        <taxon>Bremia</taxon>
    </lineage>
</organism>
<evidence type="ECO:0000256" key="5">
    <source>
        <dbReference type="ARBA" id="ARBA00023242"/>
    </source>
</evidence>
<evidence type="ECO:0000256" key="3">
    <source>
        <dbReference type="ARBA" id="ARBA00022737"/>
    </source>
</evidence>
<keyword evidence="4 6" id="KW-0694">RNA-binding</keyword>
<dbReference type="SMART" id="SM00360">
    <property type="entry name" value="RRM"/>
    <property type="match status" value="2"/>
</dbReference>
<evidence type="ECO:0000256" key="4">
    <source>
        <dbReference type="ARBA" id="ARBA00022884"/>
    </source>
</evidence>
<dbReference type="PANTHER" id="PTHR23003:SF62">
    <property type="entry name" value="SERINE_ARGININE (SR)-TYPE SHUTTLING MRNA BINDING PROTEIN NPL3"/>
    <property type="match status" value="1"/>
</dbReference>
<dbReference type="GO" id="GO:0005634">
    <property type="term" value="C:nucleus"/>
    <property type="evidence" value="ECO:0007669"/>
    <property type="project" value="UniProtKB-SubCell"/>
</dbReference>
<dbReference type="RefSeq" id="XP_067818693.1">
    <property type="nucleotide sequence ID" value="XM_067960380.1"/>
</dbReference>
<feature type="domain" description="RRM" evidence="8">
    <location>
        <begin position="2"/>
        <end position="91"/>
    </location>
</feature>
<feature type="compositionally biased region" description="Basic and acidic residues" evidence="7">
    <location>
        <begin position="161"/>
        <end position="175"/>
    </location>
</feature>